<accession>A0A023G6J7</accession>
<evidence type="ECO:0000313" key="2">
    <source>
        <dbReference type="EMBL" id="JAC28475.1"/>
    </source>
</evidence>
<dbReference type="PROSITE" id="PS51257">
    <property type="entry name" value="PROKAR_LIPOPROTEIN"/>
    <property type="match status" value="1"/>
</dbReference>
<evidence type="ECO:0000256" key="1">
    <source>
        <dbReference type="SAM" id="SignalP"/>
    </source>
</evidence>
<organism evidence="2">
    <name type="scientific">Amblyomma triste</name>
    <name type="common">Neotropical tick</name>
    <dbReference type="NCBI Taxonomy" id="251400"/>
    <lineage>
        <taxon>Eukaryota</taxon>
        <taxon>Metazoa</taxon>
        <taxon>Ecdysozoa</taxon>
        <taxon>Arthropoda</taxon>
        <taxon>Chelicerata</taxon>
        <taxon>Arachnida</taxon>
        <taxon>Acari</taxon>
        <taxon>Parasitiformes</taxon>
        <taxon>Ixodida</taxon>
        <taxon>Ixodoidea</taxon>
        <taxon>Ixodidae</taxon>
        <taxon>Amblyomminae</taxon>
        <taxon>Amblyomma</taxon>
    </lineage>
</organism>
<reference evidence="2" key="1">
    <citation type="submission" date="2014-03" db="EMBL/GenBank/DDBJ databases">
        <title>The sialotranscriptome of Amblyomma triste, Amblyomma parvum and Amblyomma cajennense ticks, uncovered by 454-based RNA-seq.</title>
        <authorList>
            <person name="Garcia G.R."/>
            <person name="Gardinassi L.G."/>
            <person name="Ribeiro J.M."/>
            <person name="Anatriello E."/>
            <person name="Ferreira B.R."/>
            <person name="Moreira H.N."/>
            <person name="Mafra C."/>
            <person name="Olegario M.M."/>
            <person name="Szabo P.J."/>
            <person name="Miranda-Santos I.K."/>
            <person name="Maruyama S.R."/>
        </authorList>
    </citation>
    <scope>NUCLEOTIDE SEQUENCE</scope>
    <source>
        <strain evidence="2">Mato Grasso do Sul</strain>
        <tissue evidence="2">Salivary glands</tissue>
    </source>
</reference>
<keyword evidence="1" id="KW-0732">Signal</keyword>
<feature type="signal peptide" evidence="1">
    <location>
        <begin position="1"/>
        <end position="26"/>
    </location>
</feature>
<proteinExistence type="evidence at transcript level"/>
<name>A0A023G6J7_AMBTT</name>
<protein>
    <submittedName>
        <fullName evidence="2">Putative secreted protein</fullName>
    </submittedName>
</protein>
<feature type="chain" id="PRO_5001517098" evidence="1">
    <location>
        <begin position="27"/>
        <end position="84"/>
    </location>
</feature>
<sequence>MSAVKMAVLSILLASCLLMAVRRTSGKNIFGSGAFGNSDLCSGLCFIDIRYNSNCTDPCTCISSSVNEGNNTGWGTCHDVNSGR</sequence>
<dbReference type="AlphaFoldDB" id="A0A023G6J7"/>
<dbReference type="EMBL" id="GBBM01006943">
    <property type="protein sequence ID" value="JAC28475.1"/>
    <property type="molecule type" value="mRNA"/>
</dbReference>